<evidence type="ECO:0000313" key="8">
    <source>
        <dbReference type="Proteomes" id="UP001303001"/>
    </source>
</evidence>
<protein>
    <submittedName>
        <fullName evidence="7">Helix-turn-helix domain-containing protein</fullName>
    </submittedName>
</protein>
<dbReference type="InterPro" id="IPR001647">
    <property type="entry name" value="HTH_TetR"/>
</dbReference>
<keyword evidence="1" id="KW-0805">Transcription regulation</keyword>
<gene>
    <name evidence="7" type="ORF">RMN56_26975</name>
</gene>
<evidence type="ECO:0000256" key="2">
    <source>
        <dbReference type="ARBA" id="ARBA00023125"/>
    </source>
</evidence>
<organism evidence="7 8">
    <name type="scientific">Micromonospora halotolerans</name>
    <dbReference type="NCBI Taxonomy" id="709879"/>
    <lineage>
        <taxon>Bacteria</taxon>
        <taxon>Bacillati</taxon>
        <taxon>Actinomycetota</taxon>
        <taxon>Actinomycetes</taxon>
        <taxon>Micromonosporales</taxon>
        <taxon>Micromonosporaceae</taxon>
        <taxon>Micromonospora</taxon>
    </lineage>
</organism>
<dbReference type="RefSeq" id="WP_313720435.1">
    <property type="nucleotide sequence ID" value="NZ_CP134876.1"/>
</dbReference>
<dbReference type="Gene3D" id="1.10.357.10">
    <property type="entry name" value="Tetracycline Repressor, domain 2"/>
    <property type="match status" value="1"/>
</dbReference>
<dbReference type="InterPro" id="IPR050109">
    <property type="entry name" value="HTH-type_TetR-like_transc_reg"/>
</dbReference>
<feature type="domain" description="HTH tetR-type" evidence="6">
    <location>
        <begin position="17"/>
        <end position="76"/>
    </location>
</feature>
<evidence type="ECO:0000313" key="7">
    <source>
        <dbReference type="EMBL" id="WNM38740.1"/>
    </source>
</evidence>
<dbReference type="PRINTS" id="PR00455">
    <property type="entry name" value="HTHTETR"/>
</dbReference>
<name>A0ABY9ZUQ8_9ACTN</name>
<evidence type="ECO:0000256" key="1">
    <source>
        <dbReference type="ARBA" id="ARBA00023015"/>
    </source>
</evidence>
<accession>A0ABY9ZUQ8</accession>
<dbReference type="Proteomes" id="UP001303001">
    <property type="component" value="Chromosome"/>
</dbReference>
<evidence type="ECO:0000256" key="3">
    <source>
        <dbReference type="ARBA" id="ARBA00023163"/>
    </source>
</evidence>
<evidence type="ECO:0000259" key="6">
    <source>
        <dbReference type="PROSITE" id="PS50977"/>
    </source>
</evidence>
<dbReference type="PROSITE" id="PS50977">
    <property type="entry name" value="HTH_TETR_2"/>
    <property type="match status" value="1"/>
</dbReference>
<evidence type="ECO:0000256" key="4">
    <source>
        <dbReference type="PROSITE-ProRule" id="PRU00335"/>
    </source>
</evidence>
<keyword evidence="2 4" id="KW-0238">DNA-binding</keyword>
<dbReference type="Pfam" id="PF00440">
    <property type="entry name" value="TetR_N"/>
    <property type="match status" value="1"/>
</dbReference>
<dbReference type="SUPFAM" id="SSF46689">
    <property type="entry name" value="Homeodomain-like"/>
    <property type="match status" value="1"/>
</dbReference>
<dbReference type="InterPro" id="IPR009057">
    <property type="entry name" value="Homeodomain-like_sf"/>
</dbReference>
<sequence>MTDSQPLRRRAPGMSPDERRAMIVRAALPLLATHGAAVTTAQVARAAGIGEATVFRAFPDKDTLLDAAVAEALRPDTALAELAAIPLDQPLADRLTAAATALLAHLDRLGAVLAVAHTAGRPGRGRRATTGDQPPPDSTAGSRRATTEDQPPPDSAAASRRATTGDHRPLDGSARQESAAATRAAVAALFAPEGDRLRLPADRLAALFLAVLLPGRPPLADDRPTPTELVDLFLHGALAPAAAEESR</sequence>
<dbReference type="PANTHER" id="PTHR30055:SF234">
    <property type="entry name" value="HTH-TYPE TRANSCRIPTIONAL REGULATOR BETI"/>
    <property type="match status" value="1"/>
</dbReference>
<dbReference type="PANTHER" id="PTHR30055">
    <property type="entry name" value="HTH-TYPE TRANSCRIPTIONAL REGULATOR RUTR"/>
    <property type="match status" value="1"/>
</dbReference>
<reference evidence="7 8" key="1">
    <citation type="submission" date="2023-09" db="EMBL/GenBank/DDBJ databases">
        <title>Micromonospora halotolerans DSM 45598 genome sequence.</title>
        <authorList>
            <person name="Mo P."/>
        </authorList>
    </citation>
    <scope>NUCLEOTIDE SEQUENCE [LARGE SCALE GENOMIC DNA]</scope>
    <source>
        <strain evidence="7 8">DSM 45598</strain>
    </source>
</reference>
<keyword evidence="8" id="KW-1185">Reference proteome</keyword>
<keyword evidence="3" id="KW-0804">Transcription</keyword>
<evidence type="ECO:0000256" key="5">
    <source>
        <dbReference type="SAM" id="MobiDB-lite"/>
    </source>
</evidence>
<feature type="region of interest" description="Disordered" evidence="5">
    <location>
        <begin position="120"/>
        <end position="178"/>
    </location>
</feature>
<dbReference type="EMBL" id="CP134876">
    <property type="protein sequence ID" value="WNM38740.1"/>
    <property type="molecule type" value="Genomic_DNA"/>
</dbReference>
<proteinExistence type="predicted"/>
<feature type="DNA-binding region" description="H-T-H motif" evidence="4">
    <location>
        <begin position="39"/>
        <end position="58"/>
    </location>
</feature>